<evidence type="ECO:0000313" key="2">
    <source>
        <dbReference type="EMBL" id="GBP82498.1"/>
    </source>
</evidence>
<sequence>MGIYGCMVCEVCGDTSSVPAPHTRACTLAPLRKPCSWRLPHNLTEAQKLRRVHWCREMIQKFAGDESNAVYDMVTASAEIVGNPLRKTRPSTPAAAAQGRGRGSRCALHDPPPPRGVPALK</sequence>
<gene>
    <name evidence="2" type="ORF">EVAR_58546_1</name>
</gene>
<keyword evidence="3" id="KW-1185">Reference proteome</keyword>
<dbReference type="Proteomes" id="UP000299102">
    <property type="component" value="Unassembled WGS sequence"/>
</dbReference>
<dbReference type="OrthoDB" id="10017160at2759"/>
<reference evidence="2 3" key="1">
    <citation type="journal article" date="2019" name="Commun. Biol.">
        <title>The bagworm genome reveals a unique fibroin gene that provides high tensile strength.</title>
        <authorList>
            <person name="Kono N."/>
            <person name="Nakamura H."/>
            <person name="Ohtoshi R."/>
            <person name="Tomita M."/>
            <person name="Numata K."/>
            <person name="Arakawa K."/>
        </authorList>
    </citation>
    <scope>NUCLEOTIDE SEQUENCE [LARGE SCALE GENOMIC DNA]</scope>
</reference>
<protein>
    <submittedName>
        <fullName evidence="2">Uncharacterized protein</fullName>
    </submittedName>
</protein>
<evidence type="ECO:0000256" key="1">
    <source>
        <dbReference type="SAM" id="MobiDB-lite"/>
    </source>
</evidence>
<dbReference type="EMBL" id="BGZK01001568">
    <property type="protein sequence ID" value="GBP82498.1"/>
    <property type="molecule type" value="Genomic_DNA"/>
</dbReference>
<accession>A0A4C1Z2D0</accession>
<evidence type="ECO:0000313" key="3">
    <source>
        <dbReference type="Proteomes" id="UP000299102"/>
    </source>
</evidence>
<comment type="caution">
    <text evidence="2">The sequence shown here is derived from an EMBL/GenBank/DDBJ whole genome shotgun (WGS) entry which is preliminary data.</text>
</comment>
<feature type="region of interest" description="Disordered" evidence="1">
    <location>
        <begin position="83"/>
        <end position="121"/>
    </location>
</feature>
<feature type="compositionally biased region" description="Pro residues" evidence="1">
    <location>
        <begin position="110"/>
        <end position="121"/>
    </location>
</feature>
<organism evidence="2 3">
    <name type="scientific">Eumeta variegata</name>
    <name type="common">Bagworm moth</name>
    <name type="synonym">Eumeta japonica</name>
    <dbReference type="NCBI Taxonomy" id="151549"/>
    <lineage>
        <taxon>Eukaryota</taxon>
        <taxon>Metazoa</taxon>
        <taxon>Ecdysozoa</taxon>
        <taxon>Arthropoda</taxon>
        <taxon>Hexapoda</taxon>
        <taxon>Insecta</taxon>
        <taxon>Pterygota</taxon>
        <taxon>Neoptera</taxon>
        <taxon>Endopterygota</taxon>
        <taxon>Lepidoptera</taxon>
        <taxon>Glossata</taxon>
        <taxon>Ditrysia</taxon>
        <taxon>Tineoidea</taxon>
        <taxon>Psychidae</taxon>
        <taxon>Oiketicinae</taxon>
        <taxon>Eumeta</taxon>
    </lineage>
</organism>
<dbReference type="AlphaFoldDB" id="A0A4C1Z2D0"/>
<name>A0A4C1Z2D0_EUMVA</name>
<proteinExistence type="predicted"/>